<gene>
    <name evidence="2" type="ORF">NDU88_006976</name>
</gene>
<evidence type="ECO:0000313" key="3">
    <source>
        <dbReference type="Proteomes" id="UP001066276"/>
    </source>
</evidence>
<organism evidence="2 3">
    <name type="scientific">Pleurodeles waltl</name>
    <name type="common">Iberian ribbed newt</name>
    <dbReference type="NCBI Taxonomy" id="8319"/>
    <lineage>
        <taxon>Eukaryota</taxon>
        <taxon>Metazoa</taxon>
        <taxon>Chordata</taxon>
        <taxon>Craniata</taxon>
        <taxon>Vertebrata</taxon>
        <taxon>Euteleostomi</taxon>
        <taxon>Amphibia</taxon>
        <taxon>Batrachia</taxon>
        <taxon>Caudata</taxon>
        <taxon>Salamandroidea</taxon>
        <taxon>Salamandridae</taxon>
        <taxon>Pleurodelinae</taxon>
        <taxon>Pleurodeles</taxon>
    </lineage>
</organism>
<accession>A0AAV7RR08</accession>
<sequence length="397" mass="43068">MKKLCSGRLLPGRSCLKTKFNPLRNKANPALLLKGQSQKQLFTFWGKENISIQEKKDEALPITTPASEPSGGPPREPPGELSGESYQAEVSQKRGVKTLGQGLLLSPAETAKTVRPAWSPTGPQHCPSPTSAWQVSSFPQADLAPKSPQESGAISSTASAAIGPCDFTLPDLNPDLLQRYGPQAKDLPSASVVSRSKCLLTSTGLELFNSTPSIQDSLYIHSHLSATPALEVSGIQPILLPKSEARLFASLFSLENLLASILKLLEKFVGGQDCILDPVTVILAELTKDKKVAEHLDPIQPNPPSLQFFKDQRPSWVPSVAPRRERTCEDICTQAGSAQCNCPSETKSLPGSPVDFIRFIFDPPMLKGNYSVQCNQPSLTVFPIFERVVNQKSYLGR</sequence>
<protein>
    <submittedName>
        <fullName evidence="2">Uncharacterized protein</fullName>
    </submittedName>
</protein>
<evidence type="ECO:0000256" key="1">
    <source>
        <dbReference type="SAM" id="MobiDB-lite"/>
    </source>
</evidence>
<keyword evidence="3" id="KW-1185">Reference proteome</keyword>
<feature type="region of interest" description="Disordered" evidence="1">
    <location>
        <begin position="55"/>
        <end position="89"/>
    </location>
</feature>
<comment type="caution">
    <text evidence="2">The sequence shown here is derived from an EMBL/GenBank/DDBJ whole genome shotgun (WGS) entry which is preliminary data.</text>
</comment>
<name>A0AAV7RR08_PLEWA</name>
<dbReference type="Proteomes" id="UP001066276">
    <property type="component" value="Chromosome 5"/>
</dbReference>
<dbReference type="EMBL" id="JANPWB010000009">
    <property type="protein sequence ID" value="KAJ1154222.1"/>
    <property type="molecule type" value="Genomic_DNA"/>
</dbReference>
<dbReference type="AlphaFoldDB" id="A0AAV7RR08"/>
<feature type="region of interest" description="Disordered" evidence="1">
    <location>
        <begin position="114"/>
        <end position="134"/>
    </location>
</feature>
<evidence type="ECO:0000313" key="2">
    <source>
        <dbReference type="EMBL" id="KAJ1154222.1"/>
    </source>
</evidence>
<proteinExistence type="predicted"/>
<reference evidence="2" key="1">
    <citation type="journal article" date="2022" name="bioRxiv">
        <title>Sequencing and chromosome-scale assembly of the giantPleurodeles waltlgenome.</title>
        <authorList>
            <person name="Brown T."/>
            <person name="Elewa A."/>
            <person name="Iarovenko S."/>
            <person name="Subramanian E."/>
            <person name="Araus A.J."/>
            <person name="Petzold A."/>
            <person name="Susuki M."/>
            <person name="Suzuki K.-i.T."/>
            <person name="Hayashi T."/>
            <person name="Toyoda A."/>
            <person name="Oliveira C."/>
            <person name="Osipova E."/>
            <person name="Leigh N.D."/>
            <person name="Simon A."/>
            <person name="Yun M.H."/>
        </authorList>
    </citation>
    <scope>NUCLEOTIDE SEQUENCE</scope>
    <source>
        <strain evidence="2">20211129_DDA</strain>
        <tissue evidence="2">Liver</tissue>
    </source>
</reference>